<evidence type="ECO:0000313" key="4">
    <source>
        <dbReference type="Proteomes" id="UP000717328"/>
    </source>
</evidence>
<dbReference type="InterPro" id="IPR051681">
    <property type="entry name" value="Ser/Thr_Kinases-Pseudokinases"/>
</dbReference>
<reference evidence="3" key="1">
    <citation type="submission" date="2021-02" db="EMBL/GenBank/DDBJ databases">
        <authorList>
            <person name="Nieuwenhuis M."/>
            <person name="Van De Peppel L.J.J."/>
        </authorList>
    </citation>
    <scope>NUCLEOTIDE SEQUENCE</scope>
    <source>
        <strain evidence="3">D49</strain>
    </source>
</reference>
<gene>
    <name evidence="3" type="ORF">H0H81_003126</name>
</gene>
<dbReference type="Gene3D" id="1.10.510.10">
    <property type="entry name" value="Transferase(Phosphotransferase) domain 1"/>
    <property type="match status" value="1"/>
</dbReference>
<dbReference type="GO" id="GO:0005524">
    <property type="term" value="F:ATP binding"/>
    <property type="evidence" value="ECO:0007669"/>
    <property type="project" value="InterPro"/>
</dbReference>
<dbReference type="InterPro" id="IPR001245">
    <property type="entry name" value="Ser-Thr/Tyr_kinase_cat_dom"/>
</dbReference>
<dbReference type="PANTHER" id="PTHR44329">
    <property type="entry name" value="SERINE/THREONINE-PROTEIN KINASE TNNI3K-RELATED"/>
    <property type="match status" value="1"/>
</dbReference>
<dbReference type="Pfam" id="PF07714">
    <property type="entry name" value="PK_Tyr_Ser-Thr"/>
    <property type="match status" value="1"/>
</dbReference>
<dbReference type="OrthoDB" id="122279at2759"/>
<protein>
    <recommendedName>
        <fullName evidence="2">Protein kinase domain-containing protein</fullName>
    </recommendedName>
</protein>
<dbReference type="AlphaFoldDB" id="A0A9P7FQ34"/>
<dbReference type="Proteomes" id="UP000717328">
    <property type="component" value="Unassembled WGS sequence"/>
</dbReference>
<comment type="caution">
    <text evidence="3">The sequence shown here is derived from an EMBL/GenBank/DDBJ whole genome shotgun (WGS) entry which is preliminary data.</text>
</comment>
<dbReference type="InterPro" id="IPR000719">
    <property type="entry name" value="Prot_kinase_dom"/>
</dbReference>
<evidence type="ECO:0000256" key="1">
    <source>
        <dbReference type="SAM" id="MobiDB-lite"/>
    </source>
</evidence>
<name>A0A9P7FQ34_9AGAR</name>
<proteinExistence type="predicted"/>
<feature type="region of interest" description="Disordered" evidence="1">
    <location>
        <begin position="1"/>
        <end position="25"/>
    </location>
</feature>
<sequence>MPTKTSPPGNVPQTTKRPQPRPKKSASWFSLCCTSAKQFDDDDHVPPQTQPVAIRLQSIMDRLIQIFKNAELDKHLYRSRGRDAQDLLDTFQLILTFGPPEDSRRSFILASQKLTSLSGLYPSQFILKDVMPYDELPVASGTHADIRRGIFQGREVCLKTIRVYQTSIYDNILKTIAREAIFWGQLAHPNLLPFYGVYTLGRQMSLVFPWAVNGNVVEFLKVQPSANRLLLCADIAGGLAHLHQNNFIYGCLKGSNVLIDRSHRAYLGDFGISAVVDPEILSWAAQSVTTSTGSVLRWLAPELFEVNTQLGEESPHNTRESDVYAWACVCYEIFAERVPFFEDPRDHAVIMKVSKGARPSKPNYAAALTDEIWALMNKCWERQPSQRPSSALVLSKLIAMQPRDNRPPGEWMHQMLSQNKTDVPLDLNRLNKFVAPKYNSI</sequence>
<keyword evidence="4" id="KW-1185">Reference proteome</keyword>
<feature type="domain" description="Protein kinase" evidence="2">
    <location>
        <begin position="132"/>
        <end position="416"/>
    </location>
</feature>
<organism evidence="3 4">
    <name type="scientific">Sphagnurus paluster</name>
    <dbReference type="NCBI Taxonomy" id="117069"/>
    <lineage>
        <taxon>Eukaryota</taxon>
        <taxon>Fungi</taxon>
        <taxon>Dikarya</taxon>
        <taxon>Basidiomycota</taxon>
        <taxon>Agaricomycotina</taxon>
        <taxon>Agaricomycetes</taxon>
        <taxon>Agaricomycetidae</taxon>
        <taxon>Agaricales</taxon>
        <taxon>Tricholomatineae</taxon>
        <taxon>Lyophyllaceae</taxon>
        <taxon>Sphagnurus</taxon>
    </lineage>
</organism>
<evidence type="ECO:0000259" key="2">
    <source>
        <dbReference type="PROSITE" id="PS50011"/>
    </source>
</evidence>
<dbReference type="EMBL" id="JABCKI010006595">
    <property type="protein sequence ID" value="KAG5634158.1"/>
    <property type="molecule type" value="Genomic_DNA"/>
</dbReference>
<dbReference type="InterPro" id="IPR011009">
    <property type="entry name" value="Kinase-like_dom_sf"/>
</dbReference>
<reference evidence="3" key="2">
    <citation type="submission" date="2021-10" db="EMBL/GenBank/DDBJ databases">
        <title>Phylogenomics reveals ancestral predisposition of the termite-cultivated fungus Termitomyces towards a domesticated lifestyle.</title>
        <authorList>
            <person name="Auxier B."/>
            <person name="Grum-Grzhimaylo A."/>
            <person name="Cardenas M.E."/>
            <person name="Lodge J.D."/>
            <person name="Laessoe T."/>
            <person name="Pedersen O."/>
            <person name="Smith M.E."/>
            <person name="Kuyper T.W."/>
            <person name="Franco-Molano E.A."/>
            <person name="Baroni T.J."/>
            <person name="Aanen D.K."/>
        </authorList>
    </citation>
    <scope>NUCLEOTIDE SEQUENCE</scope>
    <source>
        <strain evidence="3">D49</strain>
    </source>
</reference>
<dbReference type="PROSITE" id="PS50011">
    <property type="entry name" value="PROTEIN_KINASE_DOM"/>
    <property type="match status" value="1"/>
</dbReference>
<evidence type="ECO:0000313" key="3">
    <source>
        <dbReference type="EMBL" id="KAG5634158.1"/>
    </source>
</evidence>
<dbReference type="GO" id="GO:0004674">
    <property type="term" value="F:protein serine/threonine kinase activity"/>
    <property type="evidence" value="ECO:0007669"/>
    <property type="project" value="TreeGrafter"/>
</dbReference>
<feature type="compositionally biased region" description="Polar residues" evidence="1">
    <location>
        <begin position="1"/>
        <end position="17"/>
    </location>
</feature>
<accession>A0A9P7FQ34</accession>
<dbReference type="SUPFAM" id="SSF56112">
    <property type="entry name" value="Protein kinase-like (PK-like)"/>
    <property type="match status" value="1"/>
</dbReference>